<accession>A0A6J7HSV4</accession>
<dbReference type="EMBL" id="CAFBMW010000003">
    <property type="protein sequence ID" value="CAB4920533.1"/>
    <property type="molecule type" value="Genomic_DNA"/>
</dbReference>
<organism evidence="1">
    <name type="scientific">freshwater metagenome</name>
    <dbReference type="NCBI Taxonomy" id="449393"/>
    <lineage>
        <taxon>unclassified sequences</taxon>
        <taxon>metagenomes</taxon>
        <taxon>ecological metagenomes</taxon>
    </lineage>
</organism>
<evidence type="ECO:0000313" key="1">
    <source>
        <dbReference type="EMBL" id="CAB4920533.1"/>
    </source>
</evidence>
<sequence>MSASNSAVVEGAMKFVADLDYAALRAVMTDDDVEPKKPEDGDEVLDPEFVFRQSRAGEDTSKVAINAQMKAIYTSKWFWELAKVCPNNRLWWGGKTTDLDKRRPGAPMHFPDYLMLFLVCLAGIKGIATLNAAATHIRDAETWATLVAHMDQYVPEGWTLLSELPQRNPKKRYANPTLAVAKTPRNDHTRPLPRLRQSNVTALRPPITKPPKPNQLDYWVRRFRGVDLKNNPLDKTHEYYGLRDAIHDAFRRASIDQAQAMGVLRTDQQFVYGNPDRNQFIGFDGVVFAVRNHRTADTVDTHRTGTGHDATGSKFGLFSMRVDGQRHSRVIFDLAHIHKRLDGSHASEQDVIRELTVPLTALTDGGAKGLLVDSVARGELVTHLQRHGITVVNYPHAKSNPGRAEGKRWADGREEKTHLLRVVTHKNHFENDCQHLIYAVGGELMEVEFTGAGTYALKPVTHLKYLQRGNAANGTRREYHQIHIACSGDDLKPLISLFHADATSNDPEFNRGEYVRVYPPGSAASKFLYGARNDTEARHADLKARAKYLPTDRDGQTLRLLGAAIASNAFSWQVHLQAHGEHNVIDNTA</sequence>
<name>A0A6J7HSV4_9ZZZZ</name>
<protein>
    <submittedName>
        <fullName evidence="1">Unannotated protein</fullName>
    </submittedName>
</protein>
<dbReference type="AlphaFoldDB" id="A0A6J7HSV4"/>
<gene>
    <name evidence="1" type="ORF">UFOPK3662_00592</name>
</gene>
<proteinExistence type="predicted"/>
<reference evidence="1" key="1">
    <citation type="submission" date="2020-05" db="EMBL/GenBank/DDBJ databases">
        <authorList>
            <person name="Chiriac C."/>
            <person name="Salcher M."/>
            <person name="Ghai R."/>
            <person name="Kavagutti S V."/>
        </authorList>
    </citation>
    <scope>NUCLEOTIDE SEQUENCE</scope>
</reference>